<evidence type="ECO:0000313" key="2">
    <source>
        <dbReference type="Proteomes" id="UP001476950"/>
    </source>
</evidence>
<dbReference type="RefSeq" id="WP_190452837.1">
    <property type="nucleotide sequence ID" value="NZ_JAMPLM010000023.1"/>
</dbReference>
<comment type="caution">
    <text evidence="1">The sequence shown here is derived from an EMBL/GenBank/DDBJ whole genome shotgun (WGS) entry which is preliminary data.</text>
</comment>
<evidence type="ECO:0000313" key="1">
    <source>
        <dbReference type="EMBL" id="MEP1060839.1"/>
    </source>
</evidence>
<organism evidence="1 2">
    <name type="scientific">Stenomitos frigidus AS-A4</name>
    <dbReference type="NCBI Taxonomy" id="2933935"/>
    <lineage>
        <taxon>Bacteria</taxon>
        <taxon>Bacillati</taxon>
        <taxon>Cyanobacteriota</taxon>
        <taxon>Cyanophyceae</taxon>
        <taxon>Leptolyngbyales</taxon>
        <taxon>Leptolyngbyaceae</taxon>
        <taxon>Stenomitos</taxon>
    </lineage>
</organism>
<keyword evidence="1" id="KW-0808">Transferase</keyword>
<gene>
    <name evidence="1" type="ORF">NDI38_20620</name>
</gene>
<accession>A0ABV0KRE2</accession>
<dbReference type="GO" id="GO:0008168">
    <property type="term" value="F:methyltransferase activity"/>
    <property type="evidence" value="ECO:0007669"/>
    <property type="project" value="UniProtKB-KW"/>
</dbReference>
<protein>
    <submittedName>
        <fullName evidence="1">SAM-dependent methyltransferase</fullName>
    </submittedName>
</protein>
<reference evidence="1 2" key="1">
    <citation type="submission" date="2022-04" db="EMBL/GenBank/DDBJ databases">
        <title>Positive selection, recombination, and allopatry shape intraspecific diversity of widespread and dominant cyanobacteria.</title>
        <authorList>
            <person name="Wei J."/>
            <person name="Shu W."/>
            <person name="Hu C."/>
        </authorList>
    </citation>
    <scope>NUCLEOTIDE SEQUENCE [LARGE SCALE GENOMIC DNA]</scope>
    <source>
        <strain evidence="1 2">AS-A4</strain>
    </source>
</reference>
<dbReference type="Proteomes" id="UP001476950">
    <property type="component" value="Unassembled WGS sequence"/>
</dbReference>
<dbReference type="GO" id="GO:0032259">
    <property type="term" value="P:methylation"/>
    <property type="evidence" value="ECO:0007669"/>
    <property type="project" value="UniProtKB-KW"/>
</dbReference>
<keyword evidence="1" id="KW-0489">Methyltransferase</keyword>
<name>A0ABV0KRE2_9CYAN</name>
<sequence length="231" mass="26662">MAMKLEKVVPFGRSLDEYIKMFNLTDVDLKQRLLGVGDGPASFNAEATQLGYSVTSVDPIYQFSGVEILSRFHTVVDNIMSQIKASPDDWVWSYHHSPNDLRKNRVKAIHTFINDYETGKADGRYVIDALPHLAQLDQTYDLAVCSHFLFLYSEQFDYQFHLESIQEMLRVSREVRIFPILTLMRQRSPHLDPVMQALANQGHRLALKKVPYELQKGGNEMLMITTERKHD</sequence>
<proteinExistence type="predicted"/>
<dbReference type="EMBL" id="JAMPLM010000023">
    <property type="protein sequence ID" value="MEP1060839.1"/>
    <property type="molecule type" value="Genomic_DNA"/>
</dbReference>
<keyword evidence="2" id="KW-1185">Reference proteome</keyword>